<dbReference type="EMBL" id="KV926243">
    <property type="protein sequence ID" value="PIO37145.1"/>
    <property type="molecule type" value="Genomic_DNA"/>
</dbReference>
<evidence type="ECO:0000313" key="2">
    <source>
        <dbReference type="Proteomes" id="UP000228934"/>
    </source>
</evidence>
<protein>
    <submittedName>
        <fullName evidence="1">Uncharacterized protein</fullName>
    </submittedName>
</protein>
<proteinExistence type="predicted"/>
<dbReference type="OrthoDB" id="196131at2759"/>
<sequence>MYLYESHSSCYYRSRCDFRKGAHQCFHQCLRCWSQVKMYSAELQEGSILDLNILHRPDPSKVSLRPKWMVPGASYLKHEALPVTPLHVGLDPGNPGLVTLPKAFLVGCFTGPREWNPDI</sequence>
<name>A0A2G9SAR8_AQUCT</name>
<reference evidence="2" key="1">
    <citation type="journal article" date="2017" name="Nat. Commun.">
        <title>The North American bullfrog draft genome provides insight into hormonal regulation of long noncoding RNA.</title>
        <authorList>
            <person name="Hammond S.A."/>
            <person name="Warren R.L."/>
            <person name="Vandervalk B.P."/>
            <person name="Kucuk E."/>
            <person name="Khan H."/>
            <person name="Gibb E.A."/>
            <person name="Pandoh P."/>
            <person name="Kirk H."/>
            <person name="Zhao Y."/>
            <person name="Jones M."/>
            <person name="Mungall A.J."/>
            <person name="Coope R."/>
            <person name="Pleasance S."/>
            <person name="Moore R.A."/>
            <person name="Holt R.A."/>
            <person name="Round J.M."/>
            <person name="Ohora S."/>
            <person name="Walle B.V."/>
            <person name="Veldhoen N."/>
            <person name="Helbing C.C."/>
            <person name="Birol I."/>
        </authorList>
    </citation>
    <scope>NUCLEOTIDE SEQUENCE [LARGE SCALE GENOMIC DNA]</scope>
</reference>
<dbReference type="Proteomes" id="UP000228934">
    <property type="component" value="Unassembled WGS sequence"/>
</dbReference>
<accession>A0A2G9SAR8</accession>
<organism evidence="1 2">
    <name type="scientific">Aquarana catesbeiana</name>
    <name type="common">American bullfrog</name>
    <name type="synonym">Rana catesbeiana</name>
    <dbReference type="NCBI Taxonomy" id="8400"/>
    <lineage>
        <taxon>Eukaryota</taxon>
        <taxon>Metazoa</taxon>
        <taxon>Chordata</taxon>
        <taxon>Craniata</taxon>
        <taxon>Vertebrata</taxon>
        <taxon>Euteleostomi</taxon>
        <taxon>Amphibia</taxon>
        <taxon>Batrachia</taxon>
        <taxon>Anura</taxon>
        <taxon>Neobatrachia</taxon>
        <taxon>Ranoidea</taxon>
        <taxon>Ranidae</taxon>
        <taxon>Aquarana</taxon>
    </lineage>
</organism>
<dbReference type="AlphaFoldDB" id="A0A2G9SAR8"/>
<gene>
    <name evidence="1" type="ORF">AB205_0011000</name>
</gene>
<evidence type="ECO:0000313" key="1">
    <source>
        <dbReference type="EMBL" id="PIO37145.1"/>
    </source>
</evidence>
<keyword evidence="2" id="KW-1185">Reference proteome</keyword>